<dbReference type="InterPro" id="IPR001245">
    <property type="entry name" value="Ser-Thr/Tyr_kinase_cat_dom"/>
</dbReference>
<dbReference type="InterPro" id="IPR017441">
    <property type="entry name" value="Protein_kinase_ATP_BS"/>
</dbReference>
<keyword evidence="7" id="KW-0808">Transferase</keyword>
<feature type="binding site" evidence="4">
    <location>
        <position position="684"/>
    </location>
    <ligand>
        <name>ATP</name>
        <dbReference type="ChEBI" id="CHEBI:30616"/>
    </ligand>
</feature>
<dbReference type="InParanoid" id="T0RSW1"/>
<keyword evidence="5" id="KW-0472">Membrane</keyword>
<dbReference type="PANTHER" id="PTHR44329:SF214">
    <property type="entry name" value="PROTEIN KINASE DOMAIN-CONTAINING PROTEIN"/>
    <property type="match status" value="1"/>
</dbReference>
<dbReference type="GO" id="GO:0004674">
    <property type="term" value="F:protein serine/threonine kinase activity"/>
    <property type="evidence" value="ECO:0007669"/>
    <property type="project" value="UniProtKB-KW"/>
</dbReference>
<evidence type="ECO:0000259" key="6">
    <source>
        <dbReference type="PROSITE" id="PS50011"/>
    </source>
</evidence>
<evidence type="ECO:0000256" key="2">
    <source>
        <dbReference type="ARBA" id="ARBA00022741"/>
    </source>
</evidence>
<keyword evidence="5" id="KW-1133">Transmembrane helix</keyword>
<sequence>MACRFAAYDSTFTCSACANSTDCCLLDRHCVQSLSYAFGAGAVVVVTDQIELVHSLPSNVDAISFRGNGLRQFGLATDAAALTSARTTQLSIIGNPTLRHSVLLPSGLQVLNMTKNALDGAVLSLPPSLSQLVLDDCGLHSLLNVTFPTSNQLTYFSAKRNFLTRFERVPNADTIDLSSNLLKLVRLRSFQNASTLILSNNTDLATLFAAGSASRPFLRLQCDGCNLTTVAVDDDAFASLQDAMLPPTTSLRPCPPSMRAERLDHTHVCVGALDTNAFVPTCPFQDMGAGSALTRAHCTTLDALYCVVDRFCHEAEPFLRTADLLLDFAYVDDPVVSAKFQRRQLQIVQLPDADSLTIRNALDVRFVGDADANLRSLRLEGFTSWSLVDPKTSVLPRTLETFACVACGWKVLPTSYAWPDALQHLTLKNTQLLSFPSPMRWPPRLSTFDAANNQIELFTGLPTVTATLNLSGNALHTVTMRNFQSATTLYNAPLISVLFLSSSANPVRLQALHLEGCDSLVNITLDAVSYAAVKDTVRIYAPSTAWHAEPCLRSKLQAINTTRLGVCVVENDFAYGIFVAIVLGAVLLVAVVGWCMRRSHRRAVSEDDAFKAMATTAHENDDDPVRFRRVWTSSSLADLGATMTSGLLPYRLNTAVEILETVLGRGAYGEVVLGRYNGTLVAVKRLRADNYTVAHMEMLIQEIELMARFSSEYLVAFVGASWCTFADMKCVVEYMAQGDLQQYLAATTPTNDTDVARFPWSAKLECMRRMLRGLVYLHGANVIHRDLKSRNVLLNDVGDAKLGDFGIAREVSEESMTNAVGTYRWTAPEVLKGKHYDEKADIYSFGMILTELDTHALPYADMANERGQALGNFTIMYKVMQGTILPTLSPSCAPWLRELVFECIAHDASMRPSAADLDARLADVQL</sequence>
<dbReference type="PRINTS" id="PR00109">
    <property type="entry name" value="TYRKINASE"/>
</dbReference>
<dbReference type="Pfam" id="PF00069">
    <property type="entry name" value="Pkinase"/>
    <property type="match status" value="1"/>
</dbReference>
<feature type="transmembrane region" description="Helical" evidence="5">
    <location>
        <begin position="573"/>
        <end position="595"/>
    </location>
</feature>
<evidence type="ECO:0000256" key="4">
    <source>
        <dbReference type="PROSITE-ProRule" id="PRU10141"/>
    </source>
</evidence>
<evidence type="ECO:0000256" key="3">
    <source>
        <dbReference type="ARBA" id="ARBA00022840"/>
    </source>
</evidence>
<dbReference type="GO" id="GO:0005524">
    <property type="term" value="F:ATP binding"/>
    <property type="evidence" value="ECO:0007669"/>
    <property type="project" value="UniProtKB-UniRule"/>
</dbReference>
<dbReference type="GeneID" id="19947890"/>
<dbReference type="Gene3D" id="3.30.200.20">
    <property type="entry name" value="Phosphorylase Kinase, domain 1"/>
    <property type="match status" value="1"/>
</dbReference>
<name>T0RSW1_SAPDV</name>
<dbReference type="InterPro" id="IPR008271">
    <property type="entry name" value="Ser/Thr_kinase_AS"/>
</dbReference>
<dbReference type="SUPFAM" id="SSF52058">
    <property type="entry name" value="L domain-like"/>
    <property type="match status" value="2"/>
</dbReference>
<dbReference type="RefSeq" id="XP_008611203.1">
    <property type="nucleotide sequence ID" value="XM_008612981.1"/>
</dbReference>
<accession>T0RSW1</accession>
<keyword evidence="2 4" id="KW-0547">Nucleotide-binding</keyword>
<protein>
    <submittedName>
        <fullName evidence="7">TKL protein kinase</fullName>
    </submittedName>
</protein>
<keyword evidence="5" id="KW-0812">Transmembrane</keyword>
<dbReference type="Gene3D" id="1.10.510.10">
    <property type="entry name" value="Transferase(Phosphotransferase) domain 1"/>
    <property type="match status" value="1"/>
</dbReference>
<gene>
    <name evidence="7" type="ORF">SDRG_07163</name>
</gene>
<keyword evidence="7" id="KW-0418">Kinase</keyword>
<dbReference type="PROSITE" id="PS50011">
    <property type="entry name" value="PROTEIN_KINASE_DOM"/>
    <property type="match status" value="1"/>
</dbReference>
<dbReference type="InterPro" id="IPR032675">
    <property type="entry name" value="LRR_dom_sf"/>
</dbReference>
<dbReference type="InterPro" id="IPR051681">
    <property type="entry name" value="Ser/Thr_Kinases-Pseudokinases"/>
</dbReference>
<proteinExistence type="predicted"/>
<keyword evidence="8" id="KW-1185">Reference proteome</keyword>
<dbReference type="PROSITE" id="PS00108">
    <property type="entry name" value="PROTEIN_KINASE_ST"/>
    <property type="match status" value="1"/>
</dbReference>
<dbReference type="PANTHER" id="PTHR44329">
    <property type="entry name" value="SERINE/THREONINE-PROTEIN KINASE TNNI3K-RELATED"/>
    <property type="match status" value="1"/>
</dbReference>
<dbReference type="SUPFAM" id="SSF56112">
    <property type="entry name" value="Protein kinase-like (PK-like)"/>
    <property type="match status" value="1"/>
</dbReference>
<keyword evidence="1" id="KW-0723">Serine/threonine-protein kinase</keyword>
<feature type="domain" description="Protein kinase" evidence="6">
    <location>
        <begin position="657"/>
        <end position="921"/>
    </location>
</feature>
<dbReference type="InterPro" id="IPR000719">
    <property type="entry name" value="Prot_kinase_dom"/>
</dbReference>
<dbReference type="SMART" id="SM00220">
    <property type="entry name" value="S_TKc"/>
    <property type="match status" value="1"/>
</dbReference>
<evidence type="ECO:0000256" key="1">
    <source>
        <dbReference type="ARBA" id="ARBA00022527"/>
    </source>
</evidence>
<dbReference type="VEuPathDB" id="FungiDB:SDRG_07163"/>
<keyword evidence="3 4" id="KW-0067">ATP-binding</keyword>
<evidence type="ECO:0000313" key="8">
    <source>
        <dbReference type="Proteomes" id="UP000030762"/>
    </source>
</evidence>
<evidence type="ECO:0000313" key="7">
    <source>
        <dbReference type="EMBL" id="EQC35453.1"/>
    </source>
</evidence>
<dbReference type="STRING" id="1156394.T0RSW1"/>
<dbReference type="Gene3D" id="3.80.10.10">
    <property type="entry name" value="Ribonuclease Inhibitor"/>
    <property type="match status" value="2"/>
</dbReference>
<dbReference type="OrthoDB" id="76838at2759"/>
<dbReference type="Proteomes" id="UP000030762">
    <property type="component" value="Unassembled WGS sequence"/>
</dbReference>
<dbReference type="PROSITE" id="PS00107">
    <property type="entry name" value="PROTEIN_KINASE_ATP"/>
    <property type="match status" value="1"/>
</dbReference>
<evidence type="ECO:0000256" key="5">
    <source>
        <dbReference type="SAM" id="Phobius"/>
    </source>
</evidence>
<dbReference type="EMBL" id="JH767151">
    <property type="protein sequence ID" value="EQC35453.1"/>
    <property type="molecule type" value="Genomic_DNA"/>
</dbReference>
<organism evidence="7 8">
    <name type="scientific">Saprolegnia diclina (strain VS20)</name>
    <dbReference type="NCBI Taxonomy" id="1156394"/>
    <lineage>
        <taxon>Eukaryota</taxon>
        <taxon>Sar</taxon>
        <taxon>Stramenopiles</taxon>
        <taxon>Oomycota</taxon>
        <taxon>Saprolegniomycetes</taxon>
        <taxon>Saprolegniales</taxon>
        <taxon>Saprolegniaceae</taxon>
        <taxon>Saprolegnia</taxon>
    </lineage>
</organism>
<dbReference type="InterPro" id="IPR011009">
    <property type="entry name" value="Kinase-like_dom_sf"/>
</dbReference>
<reference evidence="7 8" key="1">
    <citation type="submission" date="2012-04" db="EMBL/GenBank/DDBJ databases">
        <title>The Genome Sequence of Saprolegnia declina VS20.</title>
        <authorList>
            <consortium name="The Broad Institute Genome Sequencing Platform"/>
            <person name="Russ C."/>
            <person name="Nusbaum C."/>
            <person name="Tyler B."/>
            <person name="van West P."/>
            <person name="Dieguez-Uribeondo J."/>
            <person name="de Bruijn I."/>
            <person name="Tripathy S."/>
            <person name="Jiang R."/>
            <person name="Young S.K."/>
            <person name="Zeng Q."/>
            <person name="Gargeya S."/>
            <person name="Fitzgerald M."/>
            <person name="Haas B."/>
            <person name="Abouelleil A."/>
            <person name="Alvarado L."/>
            <person name="Arachchi H.M."/>
            <person name="Berlin A."/>
            <person name="Chapman S.B."/>
            <person name="Goldberg J."/>
            <person name="Griggs A."/>
            <person name="Gujja S."/>
            <person name="Hansen M."/>
            <person name="Howarth C."/>
            <person name="Imamovic A."/>
            <person name="Larimer J."/>
            <person name="McCowen C."/>
            <person name="Montmayeur A."/>
            <person name="Murphy C."/>
            <person name="Neiman D."/>
            <person name="Pearson M."/>
            <person name="Priest M."/>
            <person name="Roberts A."/>
            <person name="Saif S."/>
            <person name="Shea T."/>
            <person name="Sisk P."/>
            <person name="Sykes S."/>
            <person name="Wortman J."/>
            <person name="Nusbaum C."/>
            <person name="Birren B."/>
        </authorList>
    </citation>
    <scope>NUCLEOTIDE SEQUENCE [LARGE SCALE GENOMIC DNA]</scope>
    <source>
        <strain evidence="7 8">VS20</strain>
    </source>
</reference>
<dbReference type="eggNOG" id="KOG0192">
    <property type="taxonomic scope" value="Eukaryota"/>
</dbReference>
<dbReference type="AlphaFoldDB" id="T0RSW1"/>